<evidence type="ECO:0000313" key="1">
    <source>
        <dbReference type="EMBL" id="CRK24423.1"/>
    </source>
</evidence>
<reference evidence="2" key="1">
    <citation type="submission" date="2015-05" db="EMBL/GenBank/DDBJ databases">
        <authorList>
            <person name="Fogelqvist Johan"/>
        </authorList>
    </citation>
    <scope>NUCLEOTIDE SEQUENCE [LARGE SCALE GENOMIC DNA]</scope>
</reference>
<sequence>MDIPVELCLELLVAADYLGLDKQNSGI</sequence>
<protein>
    <submittedName>
        <fullName evidence="1">Uncharacterized protein</fullName>
    </submittedName>
</protein>
<dbReference type="EMBL" id="CVQI01016247">
    <property type="protein sequence ID" value="CRK24423.1"/>
    <property type="molecule type" value="Genomic_DNA"/>
</dbReference>
<dbReference type="Proteomes" id="UP000045706">
    <property type="component" value="Unassembled WGS sequence"/>
</dbReference>
<organism evidence="1 2">
    <name type="scientific">Verticillium longisporum</name>
    <name type="common">Verticillium dahliae var. longisporum</name>
    <dbReference type="NCBI Taxonomy" id="100787"/>
    <lineage>
        <taxon>Eukaryota</taxon>
        <taxon>Fungi</taxon>
        <taxon>Dikarya</taxon>
        <taxon>Ascomycota</taxon>
        <taxon>Pezizomycotina</taxon>
        <taxon>Sordariomycetes</taxon>
        <taxon>Hypocreomycetidae</taxon>
        <taxon>Glomerellales</taxon>
        <taxon>Plectosphaerellaceae</taxon>
        <taxon>Verticillium</taxon>
    </lineage>
</organism>
<proteinExistence type="predicted"/>
<dbReference type="AlphaFoldDB" id="A0A0G4LR42"/>
<gene>
    <name evidence="1" type="ORF">BN1723_018144</name>
</gene>
<evidence type="ECO:0000313" key="2">
    <source>
        <dbReference type="Proteomes" id="UP000045706"/>
    </source>
</evidence>
<accession>A0A0G4LR42</accession>
<name>A0A0G4LR42_VERLO</name>